<dbReference type="Proteomes" id="UP000555763">
    <property type="component" value="Unassembled WGS sequence"/>
</dbReference>
<evidence type="ECO:0000313" key="1">
    <source>
        <dbReference type="EMBL" id="CAJ87567.1"/>
    </source>
</evidence>
<sequence length="160" mass="18519">MDAGFILPQEKQQVLDEINRWLNTVYPYKKPPAHLCDPIDRASKFFRIDVHRKKFSIYLRLGKTWASSQNKSIVIAKICFEKERSGYGSALLKCLAKIAEKYNYENIAIESVNEKSRSFALKFGFSEYQNKNDYIITTEKLTTILNKLPPPLSLSRIHVS</sequence>
<dbReference type="SUPFAM" id="SSF55729">
    <property type="entry name" value="Acyl-CoA N-acyltransferases (Nat)"/>
    <property type="match status" value="1"/>
</dbReference>
<keyword evidence="3" id="KW-0808">Transferase</keyword>
<dbReference type="EMBL" id="AM236324">
    <property type="protein sequence ID" value="CAJ87567.1"/>
    <property type="molecule type" value="Genomic_DNA"/>
</dbReference>
<evidence type="ECO:0000313" key="4">
    <source>
        <dbReference type="Proteomes" id="UP000555763"/>
    </source>
</evidence>
<accession>Q1RPH3</accession>
<dbReference type="GO" id="GO:0016740">
    <property type="term" value="F:transferase activity"/>
    <property type="evidence" value="ECO:0007669"/>
    <property type="project" value="UniProtKB-KW"/>
</dbReference>
<reference evidence="1" key="1">
    <citation type="journal article" date="2006" name="Int. J. Med. Microbiol.">
        <title>Specific regions of genome plasticity and genetic diversity of the commensal Escherichia coli A0 34/86.</title>
        <authorList>
            <person name="Hejnova J."/>
            <person name="Pages D."/>
            <person name="Rusniok C."/>
            <person name="Glaser P."/>
            <person name="Sebo P."/>
            <person name="Buchrieser C."/>
        </authorList>
    </citation>
    <scope>NUCLEOTIDE SEQUENCE</scope>
    <source>
        <strain evidence="1">A0 34/86</strain>
    </source>
</reference>
<dbReference type="Proteomes" id="UP000711811">
    <property type="component" value="Unassembled WGS sequence"/>
</dbReference>
<dbReference type="RefSeq" id="WP_001764622.1">
    <property type="nucleotide sequence ID" value="NZ_BFSU01000083.1"/>
</dbReference>
<dbReference type="InterPro" id="IPR016181">
    <property type="entry name" value="Acyl_CoA_acyltransferase"/>
</dbReference>
<evidence type="ECO:0000313" key="3">
    <source>
        <dbReference type="EMBL" id="EFM8157271.1"/>
    </source>
</evidence>
<dbReference type="EMBL" id="AATLZG010000060">
    <property type="protein sequence ID" value="EFM8157271.1"/>
    <property type="molecule type" value="Genomic_DNA"/>
</dbReference>
<evidence type="ECO:0000313" key="2">
    <source>
        <dbReference type="EMBL" id="EFJ6480859.1"/>
    </source>
</evidence>
<reference evidence="2" key="3">
    <citation type="submission" date="2020-02" db="EMBL/GenBank/DDBJ databases">
        <authorList>
            <person name="Ashton P.M."/>
            <person name="Dallman T."/>
            <person name="Nair S."/>
            <person name="De Pinna E."/>
            <person name="Peters T."/>
            <person name="Grant K."/>
        </authorList>
    </citation>
    <scope>NUCLEOTIDE SEQUENCE</scope>
    <source>
        <strain evidence="2">93335</strain>
    </source>
</reference>
<dbReference type="EMBL" id="AATCLQ010000005">
    <property type="protein sequence ID" value="EFJ6480859.1"/>
    <property type="molecule type" value="Genomic_DNA"/>
</dbReference>
<name>Q1RPH3_ECOLX</name>
<organism evidence="1">
    <name type="scientific">Escherichia coli</name>
    <dbReference type="NCBI Taxonomy" id="562"/>
    <lineage>
        <taxon>Bacteria</taxon>
        <taxon>Pseudomonadati</taxon>
        <taxon>Pseudomonadota</taxon>
        <taxon>Gammaproteobacteria</taxon>
        <taxon>Enterobacterales</taxon>
        <taxon>Enterobacteriaceae</taxon>
        <taxon>Escherichia</taxon>
    </lineage>
</organism>
<reference evidence="3 4" key="2">
    <citation type="submission" date="2020-02" db="EMBL/GenBank/DDBJ databases">
        <authorList>
            <consortium name="PulseNet: The National Subtyping Network for Foodborne Disease Surveillance"/>
            <person name="Tarr C.L."/>
            <person name="Trees E."/>
            <person name="Katz L.S."/>
            <person name="Carleton-Romer H.A."/>
            <person name="Stroika S."/>
            <person name="Kucerova Z."/>
            <person name="Roache K.F."/>
            <person name="Sabol A.L."/>
            <person name="Besser J."/>
            <person name="Gerner-Smidt P."/>
        </authorList>
    </citation>
    <scope>NUCLEOTIDE SEQUENCE [LARGE SCALE GENOMIC DNA]</scope>
    <source>
        <strain evidence="3 4">PNUSAE002719</strain>
    </source>
</reference>
<protein>
    <submittedName>
        <fullName evidence="2">GNAT family N-acetyltransferase</fullName>
    </submittedName>
</protein>
<dbReference type="AlphaFoldDB" id="Q1RPH3"/>
<gene>
    <name evidence="2" type="ORF">A2J79_001191</name>
    <name evidence="3" type="ORF">A5U30_005042</name>
    <name evidence="1" type="ORF">eco2001</name>
</gene>
<dbReference type="Gene3D" id="3.40.630.30">
    <property type="match status" value="1"/>
</dbReference>
<proteinExistence type="predicted"/>